<name>A0AAD3TNF8_9TREE</name>
<dbReference type="GO" id="GO:0016973">
    <property type="term" value="P:poly(A)+ mRNA export from nucleus"/>
    <property type="evidence" value="ECO:0007669"/>
    <property type="project" value="TreeGrafter"/>
</dbReference>
<dbReference type="SMART" id="SM00753">
    <property type="entry name" value="PAM"/>
    <property type="match status" value="1"/>
</dbReference>
<evidence type="ECO:0000259" key="3">
    <source>
        <dbReference type="PROSITE" id="PS50250"/>
    </source>
</evidence>
<comment type="caution">
    <text evidence="4">The sequence shown here is derived from an EMBL/GenBank/DDBJ whole genome shotgun (WGS) entry which is preliminary data.</text>
</comment>
<protein>
    <recommendedName>
        <fullName evidence="2">Protein CSN12 homolog</fullName>
    </recommendedName>
</protein>
<reference evidence="4" key="1">
    <citation type="journal article" date="2023" name="BMC Genomics">
        <title>Chromosome-level genome assemblies of Cutaneotrichosporon spp. (Trichosporonales, Basidiomycota) reveal imbalanced evolution between nucleotide sequences and chromosome synteny.</title>
        <authorList>
            <person name="Kobayashi Y."/>
            <person name="Kayamori A."/>
            <person name="Aoki K."/>
            <person name="Shiwa Y."/>
            <person name="Matsutani M."/>
            <person name="Fujita N."/>
            <person name="Sugita T."/>
            <person name="Iwasaki W."/>
            <person name="Tanaka N."/>
            <person name="Takashima M."/>
        </authorList>
    </citation>
    <scope>NUCLEOTIDE SEQUENCE</scope>
    <source>
        <strain evidence="4">HIS016</strain>
    </source>
</reference>
<accession>A0AAD3TNF8</accession>
<dbReference type="PROSITE" id="PS50250">
    <property type="entry name" value="PCI"/>
    <property type="match status" value="1"/>
</dbReference>
<dbReference type="PANTHER" id="PTHR12732">
    <property type="entry name" value="UNCHARACTERIZED PROTEASOME COMPONENT REGION PCI-CONTAINING"/>
    <property type="match status" value="1"/>
</dbReference>
<dbReference type="EMBL" id="BTCM01000001">
    <property type="protein sequence ID" value="GMK53895.1"/>
    <property type="molecule type" value="Genomic_DNA"/>
</dbReference>
<gene>
    <name evidence="4" type="primary">CSN12</name>
    <name evidence="4" type="ORF">CspeluHIS016_0104810</name>
</gene>
<proteinExistence type="inferred from homology"/>
<dbReference type="InterPro" id="IPR000717">
    <property type="entry name" value="PCI_dom"/>
</dbReference>
<dbReference type="InterPro" id="IPR036388">
    <property type="entry name" value="WH-like_DNA-bd_sf"/>
</dbReference>
<dbReference type="AlphaFoldDB" id="A0AAD3TNF8"/>
<evidence type="ECO:0000313" key="4">
    <source>
        <dbReference type="EMBL" id="GMK53895.1"/>
    </source>
</evidence>
<dbReference type="PANTHER" id="PTHR12732:SF0">
    <property type="entry name" value="PCI DOMAIN-CONTAINING PROTEIN 2"/>
    <property type="match status" value="1"/>
</dbReference>
<dbReference type="GO" id="GO:0003690">
    <property type="term" value="F:double-stranded DNA binding"/>
    <property type="evidence" value="ECO:0007669"/>
    <property type="project" value="InterPro"/>
</dbReference>
<dbReference type="Gene3D" id="1.10.10.10">
    <property type="entry name" value="Winged helix-like DNA-binding domain superfamily/Winged helix DNA-binding domain"/>
    <property type="match status" value="1"/>
</dbReference>
<dbReference type="GO" id="GO:0000973">
    <property type="term" value="P:post-transcriptional tethering of RNA polymerase II gene DNA at nuclear periphery"/>
    <property type="evidence" value="ECO:0007669"/>
    <property type="project" value="TreeGrafter"/>
</dbReference>
<evidence type="ECO:0000313" key="5">
    <source>
        <dbReference type="Proteomes" id="UP001222932"/>
    </source>
</evidence>
<dbReference type="FunFam" id="1.10.10.10:FF:000146">
    <property type="entry name" value="PCI domain-containing protein 2 homolog"/>
    <property type="match status" value="1"/>
</dbReference>
<evidence type="ECO:0000256" key="2">
    <source>
        <dbReference type="ARBA" id="ARBA00073854"/>
    </source>
</evidence>
<dbReference type="Proteomes" id="UP001222932">
    <property type="component" value="Unassembled WGS sequence"/>
</dbReference>
<evidence type="ECO:0000256" key="1">
    <source>
        <dbReference type="ARBA" id="ARBA00025771"/>
    </source>
</evidence>
<dbReference type="GO" id="GO:0006368">
    <property type="term" value="P:transcription elongation by RNA polymerase II"/>
    <property type="evidence" value="ECO:0007669"/>
    <property type="project" value="TreeGrafter"/>
</dbReference>
<dbReference type="GO" id="GO:0070390">
    <property type="term" value="C:transcription export complex 2"/>
    <property type="evidence" value="ECO:0007669"/>
    <property type="project" value="TreeGrafter"/>
</dbReference>
<dbReference type="Pfam" id="PF01399">
    <property type="entry name" value="PCI"/>
    <property type="match status" value="1"/>
</dbReference>
<dbReference type="GO" id="GO:0003723">
    <property type="term" value="F:RNA binding"/>
    <property type="evidence" value="ECO:0007669"/>
    <property type="project" value="InterPro"/>
</dbReference>
<feature type="domain" description="PCI" evidence="3">
    <location>
        <begin position="221"/>
        <end position="404"/>
    </location>
</feature>
<keyword evidence="5" id="KW-1185">Reference proteome</keyword>
<organism evidence="4 5">
    <name type="scientific">Cutaneotrichosporon spelunceum</name>
    <dbReference type="NCBI Taxonomy" id="1672016"/>
    <lineage>
        <taxon>Eukaryota</taxon>
        <taxon>Fungi</taxon>
        <taxon>Dikarya</taxon>
        <taxon>Basidiomycota</taxon>
        <taxon>Agaricomycotina</taxon>
        <taxon>Tremellomycetes</taxon>
        <taxon>Trichosporonales</taxon>
        <taxon>Trichosporonaceae</taxon>
        <taxon>Cutaneotrichosporon</taxon>
    </lineage>
</organism>
<comment type="similarity">
    <text evidence="1">Belongs to the CSN12 family.</text>
</comment>
<reference evidence="4" key="2">
    <citation type="submission" date="2023-06" db="EMBL/GenBank/DDBJ databases">
        <authorList>
            <person name="Kobayashi Y."/>
            <person name="Kayamori A."/>
            <person name="Aoki K."/>
            <person name="Shiwa Y."/>
            <person name="Fujita N."/>
            <person name="Sugita T."/>
            <person name="Iwasaki W."/>
            <person name="Tanaka N."/>
            <person name="Takashima M."/>
        </authorList>
    </citation>
    <scope>NUCLEOTIDE SEQUENCE</scope>
    <source>
        <strain evidence="4">HIS016</strain>
    </source>
</reference>
<sequence>MKLPQYIHALADPLRNEDVSALLRLLDARNRTARGLAETVAPIDERRLANPGHTLPEPWDGIAVRHCAAVKALYNGDYSTAYVHILFLSDPSYTHQHQLLILYLRWQQDQSAWSLPILYLLLRDLRALAEQADSLTFANTGRTPALEECTRTVSKAFTLAATDRTFEGRESRRQGVYYLASLALKCYFKVGKPNLCKNIVRAVTSDPKMPPVSSAPLGDQVTWHYYLGMLAFLAGEDKKALDELKWALLNCPTDARRNQELILTYLIPLHLLRGSLPSPTMMARHPRLREAYQPFVDAIRTGNIQAYDDALEWAQPRLVGLGTYLAIERAREGCVRSLFKRAWMASDKNSRMPVATFSAALKLQGVKADTDEVECMLANMIYRGYMKGYISHEKQMVVLGKTNPFPSLATLAR</sequence>
<dbReference type="InterPro" id="IPR045114">
    <property type="entry name" value="Csn12-like"/>
</dbReference>